<proteinExistence type="predicted"/>
<reference evidence="1" key="1">
    <citation type="submission" date="2019-03" db="EMBL/GenBank/DDBJ databases">
        <title>Largest Complete Mitochondrial Genome of a Gymnosperm, Sitka Spruce (Picea sitchensis), Indicates Complex Physical Structure.</title>
        <authorList>
            <person name="Jackman S.D."/>
            <person name="Coombe L."/>
            <person name="Warren R."/>
            <person name="Kirk H."/>
            <person name="Trinh E."/>
            <person name="McLeod T."/>
            <person name="Pleasance S."/>
            <person name="Pandoh P."/>
            <person name="Zhao Y."/>
            <person name="Coope R."/>
            <person name="Bousquet J."/>
            <person name="Bohlmann J.C."/>
            <person name="Jones S.J.M."/>
            <person name="Birol I."/>
        </authorList>
    </citation>
    <scope>NUCLEOTIDE SEQUENCE</scope>
    <source>
        <strain evidence="1">Q903</strain>
    </source>
</reference>
<sequence>MTLPPSWTQPQNWRNPGFSNRFLFRQILASECYGDHFFTTNVFLHSPQL</sequence>
<organism evidence="1">
    <name type="scientific">Picea sitchensis</name>
    <name type="common">Sitka spruce</name>
    <name type="synonym">Pinus sitchensis</name>
    <dbReference type="NCBI Taxonomy" id="3332"/>
    <lineage>
        <taxon>Eukaryota</taxon>
        <taxon>Viridiplantae</taxon>
        <taxon>Streptophyta</taxon>
        <taxon>Embryophyta</taxon>
        <taxon>Tracheophyta</taxon>
        <taxon>Spermatophyta</taxon>
        <taxon>Pinopsida</taxon>
        <taxon>Pinidae</taxon>
        <taxon>Conifers I</taxon>
        <taxon>Pinales</taxon>
        <taxon>Pinaceae</taxon>
        <taxon>Picea</taxon>
    </lineage>
</organism>
<keyword evidence="1" id="KW-0496">Mitochondrion</keyword>
<accession>A0A6B9XT08</accession>
<evidence type="ECO:0000313" key="1">
    <source>
        <dbReference type="EMBL" id="QHR90168.1"/>
    </source>
</evidence>
<protein>
    <submittedName>
        <fullName evidence="1">Uncharacterized protein</fullName>
    </submittedName>
</protein>
<gene>
    <name evidence="1" type="primary">orf04214</name>
    <name evidence="1" type="ORF">Q903MT_gene4191</name>
</gene>
<dbReference type="AlphaFoldDB" id="A0A6B9XT08"/>
<geneLocation type="mitochondrion" evidence="1"/>
<name>A0A6B9XT08_PICSI</name>
<dbReference type="EMBL" id="MK697699">
    <property type="protein sequence ID" value="QHR90168.1"/>
    <property type="molecule type" value="Genomic_DNA"/>
</dbReference>